<dbReference type="Proteomes" id="UP000295773">
    <property type="component" value="Unassembled WGS sequence"/>
</dbReference>
<keyword evidence="10" id="KW-1185">Reference proteome</keyword>
<evidence type="ECO:0000256" key="5">
    <source>
        <dbReference type="ARBA" id="ARBA00023235"/>
    </source>
</evidence>
<dbReference type="InterPro" id="IPR050245">
    <property type="entry name" value="PrsA_foldase"/>
</dbReference>
<evidence type="ECO:0000313" key="10">
    <source>
        <dbReference type="Proteomes" id="UP000295773"/>
    </source>
</evidence>
<evidence type="ECO:0000256" key="7">
    <source>
        <dbReference type="SAM" id="Phobius"/>
    </source>
</evidence>
<dbReference type="RefSeq" id="WP_008688023.1">
    <property type="nucleotide sequence ID" value="NZ_AP024510.1"/>
</dbReference>
<name>A0A4R3TB73_9FIRM</name>
<dbReference type="PROSITE" id="PS50198">
    <property type="entry name" value="PPIC_PPIASE_2"/>
    <property type="match status" value="1"/>
</dbReference>
<dbReference type="PANTHER" id="PTHR47245">
    <property type="entry name" value="PEPTIDYLPROLYL ISOMERASE"/>
    <property type="match status" value="1"/>
</dbReference>
<dbReference type="Pfam" id="PF00639">
    <property type="entry name" value="Rotamase"/>
    <property type="match status" value="1"/>
</dbReference>
<evidence type="ECO:0000256" key="4">
    <source>
        <dbReference type="ARBA" id="ARBA00023110"/>
    </source>
</evidence>
<gene>
    <name evidence="9" type="ORF">EDD61_11338</name>
</gene>
<dbReference type="EC" id="5.2.1.8" evidence="2"/>
<dbReference type="InterPro" id="IPR027304">
    <property type="entry name" value="Trigger_fact/SurA_dom_sf"/>
</dbReference>
<accession>A0A4R3TB73</accession>
<keyword evidence="7" id="KW-0472">Membrane</keyword>
<evidence type="ECO:0000256" key="1">
    <source>
        <dbReference type="ARBA" id="ARBA00000971"/>
    </source>
</evidence>
<dbReference type="EMBL" id="SMBP01000013">
    <property type="protein sequence ID" value="TCU58414.1"/>
    <property type="molecule type" value="Genomic_DNA"/>
</dbReference>
<dbReference type="Gene3D" id="3.10.50.40">
    <property type="match status" value="1"/>
</dbReference>
<evidence type="ECO:0000313" key="9">
    <source>
        <dbReference type="EMBL" id="TCU58414.1"/>
    </source>
</evidence>
<evidence type="ECO:0000259" key="8">
    <source>
        <dbReference type="PROSITE" id="PS50198"/>
    </source>
</evidence>
<evidence type="ECO:0000256" key="2">
    <source>
        <dbReference type="ARBA" id="ARBA00013194"/>
    </source>
</evidence>
<comment type="caution">
    <text evidence="9">The sequence shown here is derived from an EMBL/GenBank/DDBJ whole genome shotgun (WGS) entry which is preliminary data.</text>
</comment>
<evidence type="ECO:0000256" key="6">
    <source>
        <dbReference type="PROSITE-ProRule" id="PRU00278"/>
    </source>
</evidence>
<feature type="transmembrane region" description="Helical" evidence="7">
    <location>
        <begin position="9"/>
        <end position="27"/>
    </location>
</feature>
<keyword evidence="5 6" id="KW-0413">Isomerase</keyword>
<dbReference type="SUPFAM" id="SSF109998">
    <property type="entry name" value="Triger factor/SurA peptide-binding domain-like"/>
    <property type="match status" value="1"/>
</dbReference>
<dbReference type="PANTHER" id="PTHR47245:SF1">
    <property type="entry name" value="FOLDASE PROTEIN PRSA"/>
    <property type="match status" value="1"/>
</dbReference>
<dbReference type="GO" id="GO:0003755">
    <property type="term" value="F:peptidyl-prolyl cis-trans isomerase activity"/>
    <property type="evidence" value="ECO:0007669"/>
    <property type="project" value="UniProtKB-KW"/>
</dbReference>
<organism evidence="9 10">
    <name type="scientific">Longicatena caecimuris</name>
    <dbReference type="NCBI Taxonomy" id="1796635"/>
    <lineage>
        <taxon>Bacteria</taxon>
        <taxon>Bacillati</taxon>
        <taxon>Bacillota</taxon>
        <taxon>Erysipelotrichia</taxon>
        <taxon>Erysipelotrichales</taxon>
        <taxon>Erysipelotrichaceae</taxon>
        <taxon>Longicatena</taxon>
    </lineage>
</organism>
<proteinExistence type="predicted"/>
<comment type="catalytic activity">
    <reaction evidence="1">
        <text>[protein]-peptidylproline (omega=180) = [protein]-peptidylproline (omega=0)</text>
        <dbReference type="Rhea" id="RHEA:16237"/>
        <dbReference type="Rhea" id="RHEA-COMP:10747"/>
        <dbReference type="Rhea" id="RHEA-COMP:10748"/>
        <dbReference type="ChEBI" id="CHEBI:83833"/>
        <dbReference type="ChEBI" id="CHEBI:83834"/>
        <dbReference type="EC" id="5.2.1.8"/>
    </reaction>
</comment>
<feature type="domain" description="PpiC" evidence="8">
    <location>
        <begin position="168"/>
        <end position="274"/>
    </location>
</feature>
<evidence type="ECO:0000256" key="3">
    <source>
        <dbReference type="ARBA" id="ARBA00022729"/>
    </source>
</evidence>
<keyword evidence="3" id="KW-0732">Signal</keyword>
<dbReference type="GeneID" id="73795828"/>
<dbReference type="SUPFAM" id="SSF54534">
    <property type="entry name" value="FKBP-like"/>
    <property type="match status" value="1"/>
</dbReference>
<keyword evidence="7" id="KW-0812">Transmembrane</keyword>
<reference evidence="9 10" key="1">
    <citation type="submission" date="2019-03" db="EMBL/GenBank/DDBJ databases">
        <title>Genomic Encyclopedia of Type Strains, Phase IV (KMG-IV): sequencing the most valuable type-strain genomes for metagenomic binning, comparative biology and taxonomic classification.</title>
        <authorList>
            <person name="Goeker M."/>
        </authorList>
    </citation>
    <scope>NUCLEOTIDE SEQUENCE [LARGE SCALE GENOMIC DNA]</scope>
    <source>
        <strain evidence="9 10">DSM 29481</strain>
    </source>
</reference>
<keyword evidence="4 6" id="KW-0697">Rotamase</keyword>
<protein>
    <recommendedName>
        <fullName evidence="2">peptidylprolyl isomerase</fullName>
        <ecNumber evidence="2">5.2.1.8</ecNumber>
    </recommendedName>
</protein>
<sequence length="333" mass="37643">MIDTLKKQWFVVLIALIFIGFTVFIIYDTNKGKLPGKSENGKDVIATINGKSISADDLYDSMYKSNGGNTLLYLRFQAAVIDESVKSTDEIEKTADQLKEYLNSNAQNQASSSGQSAEEYLKTELAKYGFQEDELDYFCNVQAKMSKMQKDYIDKHMEELFTPLYEKNKGRTVSHILVKMKDANNPTEEEMKTVKAIEKDLKTMSFAEVAKKYKDKGDTSSAEKGGYLGYMDSTTGFVDSFKKQALKMKKGEVSNWVKESNDNYNGWHMIKVEETDKDAILKDKKAKDSIYSAIENANSDLASKYISEAMKKLDVTYGNDDIKKDIQASLESK</sequence>
<dbReference type="AlphaFoldDB" id="A0A4R3TB73"/>
<keyword evidence="7" id="KW-1133">Transmembrane helix</keyword>
<dbReference type="InterPro" id="IPR000297">
    <property type="entry name" value="PPIase_PpiC"/>
</dbReference>
<dbReference type="InterPro" id="IPR046357">
    <property type="entry name" value="PPIase_dom_sf"/>
</dbReference>